<evidence type="ECO:0000256" key="7">
    <source>
        <dbReference type="PROSITE-ProRule" id="PRU10141"/>
    </source>
</evidence>
<dbReference type="RefSeq" id="XP_053578749.1">
    <property type="nucleotide sequence ID" value="XM_053735183.1"/>
</dbReference>
<dbReference type="Gene3D" id="1.10.510.10">
    <property type="entry name" value="Transferase(Phosphotransferase) domain 1"/>
    <property type="match status" value="1"/>
</dbReference>
<evidence type="ECO:0000256" key="6">
    <source>
        <dbReference type="ARBA" id="ARBA00037966"/>
    </source>
</evidence>
<feature type="compositionally biased region" description="Polar residues" evidence="8">
    <location>
        <begin position="86"/>
        <end position="97"/>
    </location>
</feature>
<proteinExistence type="inferred from homology"/>
<feature type="region of interest" description="Disordered" evidence="8">
    <location>
        <begin position="1"/>
        <end position="137"/>
    </location>
</feature>
<dbReference type="InterPro" id="IPR011009">
    <property type="entry name" value="Kinase-like_dom_sf"/>
</dbReference>
<dbReference type="PROSITE" id="PS00108">
    <property type="entry name" value="PROTEIN_KINASE_ST"/>
    <property type="match status" value="1"/>
</dbReference>
<evidence type="ECO:0000256" key="2">
    <source>
        <dbReference type="ARBA" id="ARBA00022679"/>
    </source>
</evidence>
<keyword evidence="5 7" id="KW-0067">ATP-binding</keyword>
<dbReference type="GO" id="GO:0005634">
    <property type="term" value="C:nucleus"/>
    <property type="evidence" value="ECO:0007669"/>
    <property type="project" value="TreeGrafter"/>
</dbReference>
<dbReference type="SMART" id="SM00220">
    <property type="entry name" value="S_TKc"/>
    <property type="match status" value="1"/>
</dbReference>
<dbReference type="InterPro" id="IPR051175">
    <property type="entry name" value="CLK_kinases"/>
</dbReference>
<keyword evidence="3 7" id="KW-0547">Nucleotide-binding</keyword>
<gene>
    <name evidence="10" type="ORF">GCK72_023019</name>
</gene>
<evidence type="ECO:0000256" key="4">
    <source>
        <dbReference type="ARBA" id="ARBA00022777"/>
    </source>
</evidence>
<feature type="compositionally biased region" description="Polar residues" evidence="8">
    <location>
        <begin position="33"/>
        <end position="57"/>
    </location>
</feature>
<keyword evidence="4" id="KW-0418">Kinase</keyword>
<comment type="similarity">
    <text evidence="6">Belongs to the protein kinase superfamily. CMGC Ser/Thr protein kinase family. Lammer subfamily.</text>
</comment>
<dbReference type="SUPFAM" id="SSF56112">
    <property type="entry name" value="Protein kinase-like (PK-like)"/>
    <property type="match status" value="1"/>
</dbReference>
<dbReference type="Pfam" id="PF00069">
    <property type="entry name" value="Pkinase"/>
    <property type="match status" value="1"/>
</dbReference>
<evidence type="ECO:0000313" key="11">
    <source>
        <dbReference type="Proteomes" id="UP000483820"/>
    </source>
</evidence>
<feature type="compositionally biased region" description="Low complexity" evidence="8">
    <location>
        <begin position="108"/>
        <end position="121"/>
    </location>
</feature>
<evidence type="ECO:0000313" key="10">
    <source>
        <dbReference type="EMBL" id="KAF1746562.1"/>
    </source>
</evidence>
<sequence length="545" mass="60415">MASGRYPNLETGSPDYSPTTGLNAHLSRRRSTSPDYSSSVGNSSEAPIRNTVTSSYARPTMVTVARYHSRTSPRYTDADEDRSEAPNRNTVPSSSARPTMVTVARYHSPTSPRYTPTSPRYSDSDEDRSEAPIRNTVPSSIARPTLVTVARYHSRTSPRYTPTSPGYSDADEDRSASPRSSADVQSIEKMKTFRIDEHEYVINHFLGKGEYGVVFSVSNKNQEMFAAKFLKALQSASKIAPGEIELKVYDLLRQSPHPQLLQLVSTGDLLSTPAGFSTRVILTRVLGLSIYDTLNKAKEREIQSRARNGSTSSMIVPRVAFPLQSIKMMCQQIVNAMDHLENLKVYHLDLKTANIYFTENEDFQLDFSDNSHSLIQLSDVTIQIGDFGVCRFHEVDGAATVPRIVQTQFYRAPEILLGLPYDTKADVWSFGAVAAELYTGDFLFPGAVGPDSDVSQFQKILTVTNARMPREMMKKAEKYGSASIGGNVHAYLKRSASSSSSTQGLLQLKRSDEAKAFFSMLTSVLILNPDSRPSFKKIKKNKCLV</sequence>
<evidence type="ECO:0000256" key="5">
    <source>
        <dbReference type="ARBA" id="ARBA00022840"/>
    </source>
</evidence>
<dbReference type="InterPro" id="IPR017441">
    <property type="entry name" value="Protein_kinase_ATP_BS"/>
</dbReference>
<dbReference type="Gene3D" id="3.30.200.20">
    <property type="entry name" value="Phosphorylase Kinase, domain 1"/>
    <property type="match status" value="1"/>
</dbReference>
<feature type="binding site" evidence="7">
    <location>
        <position position="228"/>
    </location>
    <ligand>
        <name>ATP</name>
        <dbReference type="ChEBI" id="CHEBI:30616"/>
    </ligand>
</feature>
<comment type="caution">
    <text evidence="10">The sequence shown here is derived from an EMBL/GenBank/DDBJ whole genome shotgun (WGS) entry which is preliminary data.</text>
</comment>
<keyword evidence="2" id="KW-0808">Transferase</keyword>
<dbReference type="PANTHER" id="PTHR45646">
    <property type="entry name" value="SERINE/THREONINE-PROTEIN KINASE DOA-RELATED"/>
    <property type="match status" value="1"/>
</dbReference>
<name>A0A6A5FVI3_CAERE</name>
<evidence type="ECO:0000256" key="3">
    <source>
        <dbReference type="ARBA" id="ARBA00022741"/>
    </source>
</evidence>
<reference evidence="10 11" key="1">
    <citation type="submission" date="2019-12" db="EMBL/GenBank/DDBJ databases">
        <title>Chromosome-level assembly of the Caenorhabditis remanei genome.</title>
        <authorList>
            <person name="Teterina A.A."/>
            <person name="Willis J.H."/>
            <person name="Phillips P.C."/>
        </authorList>
    </citation>
    <scope>NUCLEOTIDE SEQUENCE [LARGE SCALE GENOMIC DNA]</scope>
    <source>
        <strain evidence="10 11">PX506</strain>
        <tissue evidence="10">Whole organism</tissue>
    </source>
</reference>
<feature type="region of interest" description="Disordered" evidence="8">
    <location>
        <begin position="152"/>
        <end position="183"/>
    </location>
</feature>
<dbReference type="Proteomes" id="UP000483820">
    <property type="component" value="Chromosome X"/>
</dbReference>
<accession>A0A6A5FVI3</accession>
<dbReference type="PROSITE" id="PS50011">
    <property type="entry name" value="PROTEIN_KINASE_DOM"/>
    <property type="match status" value="1"/>
</dbReference>
<feature type="compositionally biased region" description="Polar residues" evidence="8">
    <location>
        <begin position="155"/>
        <end position="166"/>
    </location>
</feature>
<dbReference type="AlphaFoldDB" id="A0A6A5FVI3"/>
<evidence type="ECO:0000259" key="9">
    <source>
        <dbReference type="PROSITE" id="PS50011"/>
    </source>
</evidence>
<dbReference type="GO" id="GO:0005524">
    <property type="term" value="F:ATP binding"/>
    <property type="evidence" value="ECO:0007669"/>
    <property type="project" value="UniProtKB-UniRule"/>
</dbReference>
<dbReference type="InterPro" id="IPR000719">
    <property type="entry name" value="Prot_kinase_dom"/>
</dbReference>
<dbReference type="CTD" id="9808023"/>
<organism evidence="10 11">
    <name type="scientific">Caenorhabditis remanei</name>
    <name type="common">Caenorhabditis vulgaris</name>
    <dbReference type="NCBI Taxonomy" id="31234"/>
    <lineage>
        <taxon>Eukaryota</taxon>
        <taxon>Metazoa</taxon>
        <taxon>Ecdysozoa</taxon>
        <taxon>Nematoda</taxon>
        <taxon>Chromadorea</taxon>
        <taxon>Rhabditida</taxon>
        <taxon>Rhabditina</taxon>
        <taxon>Rhabditomorpha</taxon>
        <taxon>Rhabditoidea</taxon>
        <taxon>Rhabditidae</taxon>
        <taxon>Peloderinae</taxon>
        <taxon>Caenorhabditis</taxon>
    </lineage>
</organism>
<dbReference type="EMBL" id="WUAV01000006">
    <property type="protein sequence ID" value="KAF1746562.1"/>
    <property type="molecule type" value="Genomic_DNA"/>
</dbReference>
<evidence type="ECO:0000256" key="1">
    <source>
        <dbReference type="ARBA" id="ARBA00022527"/>
    </source>
</evidence>
<evidence type="ECO:0000256" key="8">
    <source>
        <dbReference type="SAM" id="MobiDB-lite"/>
    </source>
</evidence>
<keyword evidence="1" id="KW-0723">Serine/threonine-protein kinase</keyword>
<feature type="compositionally biased region" description="Polar residues" evidence="8">
    <location>
        <begin position="10"/>
        <end position="22"/>
    </location>
</feature>
<protein>
    <recommendedName>
        <fullName evidence="9">Protein kinase domain-containing protein</fullName>
    </recommendedName>
</protein>
<dbReference type="KEGG" id="crq:GCK72_023019"/>
<dbReference type="PROSITE" id="PS00107">
    <property type="entry name" value="PROTEIN_KINASE_ATP"/>
    <property type="match status" value="1"/>
</dbReference>
<dbReference type="GO" id="GO:0043484">
    <property type="term" value="P:regulation of RNA splicing"/>
    <property type="evidence" value="ECO:0007669"/>
    <property type="project" value="TreeGrafter"/>
</dbReference>
<dbReference type="GO" id="GO:0004674">
    <property type="term" value="F:protein serine/threonine kinase activity"/>
    <property type="evidence" value="ECO:0007669"/>
    <property type="project" value="UniProtKB-KW"/>
</dbReference>
<feature type="domain" description="Protein kinase" evidence="9">
    <location>
        <begin position="200"/>
        <end position="544"/>
    </location>
</feature>
<dbReference type="InterPro" id="IPR008271">
    <property type="entry name" value="Ser/Thr_kinase_AS"/>
</dbReference>
<dbReference type="PANTHER" id="PTHR45646:SF8">
    <property type="entry name" value="PROTEIN KINASE DOMAIN-CONTAINING PROTEIN"/>
    <property type="match status" value="1"/>
</dbReference>
<dbReference type="GeneID" id="9808023"/>